<accession>A0ABU0JIM9</accession>
<protein>
    <recommendedName>
        <fullName evidence="2">Antitoxin</fullName>
    </recommendedName>
</protein>
<reference evidence="3 4" key="1">
    <citation type="submission" date="2023-07" db="EMBL/GenBank/DDBJ databases">
        <title>Genomic Encyclopedia of Type Strains, Phase IV (KMG-IV): sequencing the most valuable type-strain genomes for metagenomic binning, comparative biology and taxonomic classification.</title>
        <authorList>
            <person name="Goeker M."/>
        </authorList>
    </citation>
    <scope>NUCLEOTIDE SEQUENCE [LARGE SCALE GENOMIC DNA]</scope>
    <source>
        <strain evidence="3 4">DSM 19619</strain>
    </source>
</reference>
<sequence>MKELPLREAKRTLSAVVDASEHGEPTMIIGHGRPAAVILSHDEWSRLRSKIPSFVDPLLAMPALAPEDLPGRRPARIGHAGFVD</sequence>
<gene>
    <name evidence="3" type="ORF">QO011_007184</name>
</gene>
<comment type="function">
    <text evidence="2">Antitoxin component of a type II toxin-antitoxin (TA) system.</text>
</comment>
<dbReference type="InterPro" id="IPR006442">
    <property type="entry name" value="Antitoxin_Phd/YefM"/>
</dbReference>
<dbReference type="SUPFAM" id="SSF143120">
    <property type="entry name" value="YefM-like"/>
    <property type="match status" value="1"/>
</dbReference>
<evidence type="ECO:0000313" key="4">
    <source>
        <dbReference type="Proteomes" id="UP001242480"/>
    </source>
</evidence>
<organism evidence="3 4">
    <name type="scientific">Labrys wisconsinensis</name>
    <dbReference type="NCBI Taxonomy" id="425677"/>
    <lineage>
        <taxon>Bacteria</taxon>
        <taxon>Pseudomonadati</taxon>
        <taxon>Pseudomonadota</taxon>
        <taxon>Alphaproteobacteria</taxon>
        <taxon>Hyphomicrobiales</taxon>
        <taxon>Xanthobacteraceae</taxon>
        <taxon>Labrys</taxon>
    </lineage>
</organism>
<dbReference type="Pfam" id="PF02604">
    <property type="entry name" value="PhdYeFM_antitox"/>
    <property type="match status" value="1"/>
</dbReference>
<evidence type="ECO:0000256" key="1">
    <source>
        <dbReference type="ARBA" id="ARBA00009981"/>
    </source>
</evidence>
<dbReference type="Proteomes" id="UP001242480">
    <property type="component" value="Unassembled WGS sequence"/>
</dbReference>
<dbReference type="NCBIfam" id="TIGR01552">
    <property type="entry name" value="phd_fam"/>
    <property type="match status" value="1"/>
</dbReference>
<dbReference type="RefSeq" id="WP_307283265.1">
    <property type="nucleotide sequence ID" value="NZ_JAUSVX010000020.1"/>
</dbReference>
<keyword evidence="4" id="KW-1185">Reference proteome</keyword>
<evidence type="ECO:0000313" key="3">
    <source>
        <dbReference type="EMBL" id="MDQ0474145.1"/>
    </source>
</evidence>
<dbReference type="Gene3D" id="3.40.1620.10">
    <property type="entry name" value="YefM-like domain"/>
    <property type="match status" value="1"/>
</dbReference>
<dbReference type="InterPro" id="IPR036165">
    <property type="entry name" value="YefM-like_sf"/>
</dbReference>
<evidence type="ECO:0000256" key="2">
    <source>
        <dbReference type="RuleBase" id="RU362080"/>
    </source>
</evidence>
<name>A0ABU0JIM9_9HYPH</name>
<dbReference type="EMBL" id="JAUSVX010000020">
    <property type="protein sequence ID" value="MDQ0474145.1"/>
    <property type="molecule type" value="Genomic_DNA"/>
</dbReference>
<comment type="caution">
    <text evidence="3">The sequence shown here is derived from an EMBL/GenBank/DDBJ whole genome shotgun (WGS) entry which is preliminary data.</text>
</comment>
<comment type="similarity">
    <text evidence="1 2">Belongs to the phD/YefM antitoxin family.</text>
</comment>
<proteinExistence type="inferred from homology"/>